<dbReference type="EMBL" id="AP022583">
    <property type="protein sequence ID" value="BBY05536.1"/>
    <property type="molecule type" value="Genomic_DNA"/>
</dbReference>
<sequence>MAGSGEAPANTQWRKVSKFYRRPPGIAWLVALVVIPLLLGAIGYGLAERSRSQVTGPSGGVPTLTHTSTPGATRKPPAIPPISLAPLSISRKGNDITLRGDFPDDMAKGALLEAVRSSVGPNVNVIDTIRINPNINALDFSDAGPVFSAAASMTDFKLDVNGDTVTLAGTAATTDQADAVEQAADDAWPNLNIVDKIEISGPITLTGSPSPPSPGPPR</sequence>
<dbReference type="Pfam" id="PF21923">
    <property type="entry name" value="BON_like"/>
    <property type="match status" value="1"/>
</dbReference>
<evidence type="ECO:0000313" key="4">
    <source>
        <dbReference type="EMBL" id="BBY05536.1"/>
    </source>
</evidence>
<evidence type="ECO:0000256" key="1">
    <source>
        <dbReference type="SAM" id="MobiDB-lite"/>
    </source>
</evidence>
<organism evidence="4 5">
    <name type="scientific">Mycobacterium noviomagense</name>
    <dbReference type="NCBI Taxonomy" id="459858"/>
    <lineage>
        <taxon>Bacteria</taxon>
        <taxon>Bacillati</taxon>
        <taxon>Actinomycetota</taxon>
        <taxon>Actinomycetes</taxon>
        <taxon>Mycobacteriales</taxon>
        <taxon>Mycobacteriaceae</taxon>
        <taxon>Mycobacterium</taxon>
    </lineage>
</organism>
<protein>
    <recommendedName>
        <fullName evidence="3">Peptidoglycan-binding protein ArfA BON-like domain-containing protein</fullName>
    </recommendedName>
</protein>
<feature type="region of interest" description="Disordered" evidence="1">
    <location>
        <begin position="52"/>
        <end position="84"/>
    </location>
</feature>
<dbReference type="KEGG" id="mnv:MNVI_08540"/>
<feature type="transmembrane region" description="Helical" evidence="2">
    <location>
        <begin position="26"/>
        <end position="47"/>
    </location>
</feature>
<gene>
    <name evidence="4" type="ORF">MNVI_08540</name>
</gene>
<dbReference type="OrthoDB" id="9782229at2"/>
<keyword evidence="2" id="KW-0812">Transmembrane</keyword>
<dbReference type="AlphaFoldDB" id="A0A7I7PAC5"/>
<evidence type="ECO:0000256" key="2">
    <source>
        <dbReference type="SAM" id="Phobius"/>
    </source>
</evidence>
<feature type="domain" description="Peptidoglycan-binding protein ArfA BON-like" evidence="3">
    <location>
        <begin position="87"/>
        <end position="133"/>
    </location>
</feature>
<reference evidence="4 5" key="1">
    <citation type="journal article" date="2019" name="Emerg. Microbes Infect.">
        <title>Comprehensive subspecies identification of 175 nontuberculous mycobacteria species based on 7547 genomic profiles.</title>
        <authorList>
            <person name="Matsumoto Y."/>
            <person name="Kinjo T."/>
            <person name="Motooka D."/>
            <person name="Nabeya D."/>
            <person name="Jung N."/>
            <person name="Uechi K."/>
            <person name="Horii T."/>
            <person name="Iida T."/>
            <person name="Fujita J."/>
            <person name="Nakamura S."/>
        </authorList>
    </citation>
    <scope>NUCLEOTIDE SEQUENCE [LARGE SCALE GENOMIC DNA]</scope>
    <source>
        <strain evidence="4 5">JCM 16367</strain>
    </source>
</reference>
<dbReference type="Proteomes" id="UP000466894">
    <property type="component" value="Chromosome"/>
</dbReference>
<dbReference type="InterPro" id="IPR054121">
    <property type="entry name" value="ArfA_BON-like"/>
</dbReference>
<dbReference type="Gene3D" id="3.40.1520.20">
    <property type="match status" value="1"/>
</dbReference>
<dbReference type="RefSeq" id="WP_139797827.1">
    <property type="nucleotide sequence ID" value="NZ_AP022583.1"/>
</dbReference>
<accession>A0A7I7PAC5</accession>
<keyword evidence="2" id="KW-0472">Membrane</keyword>
<evidence type="ECO:0000313" key="5">
    <source>
        <dbReference type="Proteomes" id="UP000466894"/>
    </source>
</evidence>
<evidence type="ECO:0000259" key="3">
    <source>
        <dbReference type="Pfam" id="PF21923"/>
    </source>
</evidence>
<keyword evidence="2" id="KW-1133">Transmembrane helix</keyword>
<proteinExistence type="predicted"/>
<name>A0A7I7PAC5_9MYCO</name>